<evidence type="ECO:0000256" key="5">
    <source>
        <dbReference type="ARBA" id="ARBA00023136"/>
    </source>
</evidence>
<dbReference type="InterPro" id="IPR005045">
    <property type="entry name" value="CDC50/LEM3_fam"/>
</dbReference>
<evidence type="ECO:0000256" key="2">
    <source>
        <dbReference type="ARBA" id="ARBA00009457"/>
    </source>
</evidence>
<protein>
    <recommendedName>
        <fullName evidence="6">Cell cycle control protein</fullName>
    </recommendedName>
</protein>
<keyword evidence="5 6" id="KW-0472">Membrane</keyword>
<accession>A0ABP0GUX7</accession>
<keyword evidence="3 7" id="KW-0812">Transmembrane</keyword>
<keyword evidence="4 7" id="KW-1133">Transmembrane helix</keyword>
<dbReference type="PANTHER" id="PTHR10926:SF0">
    <property type="entry name" value="CDC50, ISOFORM A"/>
    <property type="match status" value="1"/>
</dbReference>
<comment type="caution">
    <text evidence="8">The sequence shown here is derived from an EMBL/GenBank/DDBJ whole genome shotgun (WGS) entry which is preliminary data.</text>
</comment>
<gene>
    <name evidence="8" type="ORF">CVLEPA_LOCUS28399</name>
</gene>
<feature type="transmembrane region" description="Helical" evidence="7">
    <location>
        <begin position="27"/>
        <end position="47"/>
    </location>
</feature>
<dbReference type="EMBL" id="CAWYQH010000141">
    <property type="protein sequence ID" value="CAK8695113.1"/>
    <property type="molecule type" value="Genomic_DNA"/>
</dbReference>
<feature type="transmembrane region" description="Helical" evidence="7">
    <location>
        <begin position="308"/>
        <end position="331"/>
    </location>
</feature>
<evidence type="ECO:0000256" key="7">
    <source>
        <dbReference type="SAM" id="Phobius"/>
    </source>
</evidence>
<evidence type="ECO:0000256" key="1">
    <source>
        <dbReference type="ARBA" id="ARBA00004141"/>
    </source>
</evidence>
<proteinExistence type="inferred from homology"/>
<dbReference type="PIRSF" id="PIRSF015840">
    <property type="entry name" value="DUF284_TM_euk"/>
    <property type="match status" value="1"/>
</dbReference>
<dbReference type="Proteomes" id="UP001642483">
    <property type="component" value="Unassembled WGS sequence"/>
</dbReference>
<evidence type="ECO:0000256" key="4">
    <source>
        <dbReference type="ARBA" id="ARBA00022989"/>
    </source>
</evidence>
<comment type="similarity">
    <text evidence="2 6">Belongs to the CDC50/LEM3 family.</text>
</comment>
<comment type="subcellular location">
    <subcellularLocation>
        <location evidence="1">Membrane</location>
        <topology evidence="1">Multi-pass membrane protein</topology>
    </subcellularLocation>
</comment>
<dbReference type="Pfam" id="PF03381">
    <property type="entry name" value="CDC50"/>
    <property type="match status" value="1"/>
</dbReference>
<evidence type="ECO:0000313" key="9">
    <source>
        <dbReference type="Proteomes" id="UP001642483"/>
    </source>
</evidence>
<evidence type="ECO:0000256" key="3">
    <source>
        <dbReference type="ARBA" id="ARBA00022692"/>
    </source>
</evidence>
<reference evidence="8 9" key="1">
    <citation type="submission" date="2024-02" db="EMBL/GenBank/DDBJ databases">
        <authorList>
            <person name="Daric V."/>
            <person name="Darras S."/>
        </authorList>
    </citation>
    <scope>NUCLEOTIDE SEQUENCE [LARGE SCALE GENOMIC DNA]</scope>
</reference>
<dbReference type="PANTHER" id="PTHR10926">
    <property type="entry name" value="CELL CYCLE CONTROL PROTEIN 50"/>
    <property type="match status" value="1"/>
</dbReference>
<evidence type="ECO:0000256" key="6">
    <source>
        <dbReference type="PIRNR" id="PIRNR015840"/>
    </source>
</evidence>
<name>A0ABP0GUX7_CLALP</name>
<sequence length="341" mass="38536">MSRKPENTAFKQQRIPAWHPLLTAKSVFPTFLVVSVAFIPIGVVLLVNSQNIIEIMHDYTDCTSVEDNSVLCSSVRLNQSRMEETCTCQINVSFDTSMSGDVFMYYGLTNFFQNHRRYVKSRDDNQLIGQHVTQSTVSSECLPFAYLPNGTVFAPCGAIANSLFNDSFTMIRDTTVVPFLQTGIAWPTDYSQKFNNPSPVNDLSQAFSSYIRPLFWQRNVEDLDTVTSNSGYQNEGLIVWMRAAAFSHFRKPYGRLDRSSSEFENGLSVGNYIINVSYNYPVTAFGGHKRFILSTTNWMGGKNNFLGIAYITFGCVCMCIGVLLCCLHYHARKRHVVHVDK</sequence>
<organism evidence="8 9">
    <name type="scientific">Clavelina lepadiformis</name>
    <name type="common">Light-bulb sea squirt</name>
    <name type="synonym">Ascidia lepadiformis</name>
    <dbReference type="NCBI Taxonomy" id="159417"/>
    <lineage>
        <taxon>Eukaryota</taxon>
        <taxon>Metazoa</taxon>
        <taxon>Chordata</taxon>
        <taxon>Tunicata</taxon>
        <taxon>Ascidiacea</taxon>
        <taxon>Aplousobranchia</taxon>
        <taxon>Clavelinidae</taxon>
        <taxon>Clavelina</taxon>
    </lineage>
</organism>
<evidence type="ECO:0000313" key="8">
    <source>
        <dbReference type="EMBL" id="CAK8695113.1"/>
    </source>
</evidence>
<keyword evidence="9" id="KW-1185">Reference proteome</keyword>